<comment type="caution">
    <text evidence="4">The sequence shown here is derived from an EMBL/GenBank/DDBJ whole genome shotgun (WGS) entry which is preliminary data.</text>
</comment>
<dbReference type="PANTHER" id="PTHR10460:SF34">
    <property type="entry name" value="PROTEIN ABIL2-LIKE"/>
    <property type="match status" value="1"/>
</dbReference>
<reference evidence="5" key="1">
    <citation type="journal article" date="2019" name="Curr. Biol.">
        <title>Genome Sequence of Striga asiatica Provides Insight into the Evolution of Plant Parasitism.</title>
        <authorList>
            <person name="Yoshida S."/>
            <person name="Kim S."/>
            <person name="Wafula E.K."/>
            <person name="Tanskanen J."/>
            <person name="Kim Y.M."/>
            <person name="Honaas L."/>
            <person name="Yang Z."/>
            <person name="Spallek T."/>
            <person name="Conn C.E."/>
            <person name="Ichihashi Y."/>
            <person name="Cheong K."/>
            <person name="Cui S."/>
            <person name="Der J.P."/>
            <person name="Gundlach H."/>
            <person name="Jiao Y."/>
            <person name="Hori C."/>
            <person name="Ishida J.K."/>
            <person name="Kasahara H."/>
            <person name="Kiba T."/>
            <person name="Kim M.S."/>
            <person name="Koo N."/>
            <person name="Laohavisit A."/>
            <person name="Lee Y.H."/>
            <person name="Lumba S."/>
            <person name="McCourt P."/>
            <person name="Mortimer J.C."/>
            <person name="Mutuku J.M."/>
            <person name="Nomura T."/>
            <person name="Sasaki-Sekimoto Y."/>
            <person name="Seto Y."/>
            <person name="Wang Y."/>
            <person name="Wakatake T."/>
            <person name="Sakakibara H."/>
            <person name="Demura T."/>
            <person name="Yamaguchi S."/>
            <person name="Yoneyama K."/>
            <person name="Manabe R.I."/>
            <person name="Nelson D.C."/>
            <person name="Schulman A.H."/>
            <person name="Timko M.P."/>
            <person name="dePamphilis C.W."/>
            <person name="Choi D."/>
            <person name="Shirasu K."/>
        </authorList>
    </citation>
    <scope>NUCLEOTIDE SEQUENCE [LARGE SCALE GENOMIC DNA]</scope>
    <source>
        <strain evidence="5">cv. UVA1</strain>
    </source>
</reference>
<comment type="similarity">
    <text evidence="1">Belongs to the ABI family.</text>
</comment>
<dbReference type="AlphaFoldDB" id="A0A5A7QFE9"/>
<dbReference type="OrthoDB" id="1927036at2759"/>
<feature type="compositionally biased region" description="Basic and acidic residues" evidence="3">
    <location>
        <begin position="161"/>
        <end position="187"/>
    </location>
</feature>
<evidence type="ECO:0000313" key="5">
    <source>
        <dbReference type="Proteomes" id="UP000325081"/>
    </source>
</evidence>
<evidence type="ECO:0000256" key="2">
    <source>
        <dbReference type="ARBA" id="ARBA00025223"/>
    </source>
</evidence>
<accession>A0A5A7QFE9</accession>
<name>A0A5A7QFE9_STRAF</name>
<evidence type="ECO:0000256" key="1">
    <source>
        <dbReference type="ARBA" id="ARBA00010020"/>
    </source>
</evidence>
<organism evidence="4 5">
    <name type="scientific">Striga asiatica</name>
    <name type="common">Asiatic witchweed</name>
    <name type="synonym">Buchnera asiatica</name>
    <dbReference type="NCBI Taxonomy" id="4170"/>
    <lineage>
        <taxon>Eukaryota</taxon>
        <taxon>Viridiplantae</taxon>
        <taxon>Streptophyta</taxon>
        <taxon>Embryophyta</taxon>
        <taxon>Tracheophyta</taxon>
        <taxon>Spermatophyta</taxon>
        <taxon>Magnoliopsida</taxon>
        <taxon>eudicotyledons</taxon>
        <taxon>Gunneridae</taxon>
        <taxon>Pentapetalae</taxon>
        <taxon>asterids</taxon>
        <taxon>lamiids</taxon>
        <taxon>Lamiales</taxon>
        <taxon>Orobanchaceae</taxon>
        <taxon>Buchnereae</taxon>
        <taxon>Striga</taxon>
    </lineage>
</organism>
<comment type="function">
    <text evidence="2">Involved in regulation of actin and microtubule organization. Part of a WAVE complex that activates the Arp2/3 complex.</text>
</comment>
<feature type="region of interest" description="Disordered" evidence="3">
    <location>
        <begin position="138"/>
        <end position="190"/>
    </location>
</feature>
<evidence type="ECO:0000256" key="3">
    <source>
        <dbReference type="SAM" id="MobiDB-lite"/>
    </source>
</evidence>
<dbReference type="InterPro" id="IPR028457">
    <property type="entry name" value="ABI"/>
</dbReference>
<dbReference type="Gene3D" id="6.10.140.1620">
    <property type="match status" value="1"/>
</dbReference>
<keyword evidence="5" id="KW-1185">Reference proteome</keyword>
<sequence length="216" mass="25005">MLTWEISIMVFQDLKNLRKQLYSAADRFESSYNKTDHNQIVIQLSKDYIAKALVSTVDHLGSMADKLNKSLNERASEFCSADAQFAFIEQFQGARKKPLGQPLLRNFEYQTVVSFTKIVPNKEAEKIGRRSISPFRLIPRNRPASDTKRSLSPNLISRPRWPSEPRRAVSECRRQQETKNRDKKEMETYTTSASKQLFKALINVHRSGKDISHERI</sequence>
<evidence type="ECO:0000313" key="4">
    <source>
        <dbReference type="EMBL" id="GER43676.1"/>
    </source>
</evidence>
<protein>
    <submittedName>
        <fullName evidence="4">ABL interactor-like protein 4</fullName>
    </submittedName>
</protein>
<dbReference type="PANTHER" id="PTHR10460">
    <property type="entry name" value="ABL INTERACTOR FAMILY MEMBER"/>
    <property type="match status" value="1"/>
</dbReference>
<proteinExistence type="inferred from homology"/>
<feature type="non-terminal residue" evidence="4">
    <location>
        <position position="216"/>
    </location>
</feature>
<dbReference type="EMBL" id="BKCP01006737">
    <property type="protein sequence ID" value="GER43676.1"/>
    <property type="molecule type" value="Genomic_DNA"/>
</dbReference>
<gene>
    <name evidence="4" type="ORF">STAS_20542</name>
</gene>
<dbReference type="Proteomes" id="UP000325081">
    <property type="component" value="Unassembled WGS sequence"/>
</dbReference>